<name>A0A8S4FBC1_PLUXY</name>
<dbReference type="InterPro" id="IPR041677">
    <property type="entry name" value="DNA2/NAM7_AAA_11"/>
</dbReference>
<dbReference type="EMBL" id="CAJHNJ030000031">
    <property type="protein sequence ID" value="CAG9125526.1"/>
    <property type="molecule type" value="Genomic_DNA"/>
</dbReference>
<protein>
    <submittedName>
        <fullName evidence="5">(diamondback moth) hypothetical protein</fullName>
    </submittedName>
</protein>
<feature type="compositionally biased region" description="Low complexity" evidence="1">
    <location>
        <begin position="150"/>
        <end position="164"/>
    </location>
</feature>
<gene>
    <name evidence="5" type="ORF">PLXY2_LOCUS8406</name>
</gene>
<evidence type="ECO:0000313" key="5">
    <source>
        <dbReference type="EMBL" id="CAG9125526.1"/>
    </source>
</evidence>
<dbReference type="Pfam" id="PF13087">
    <property type="entry name" value="AAA_12"/>
    <property type="match status" value="1"/>
</dbReference>
<dbReference type="CDD" id="cd06008">
    <property type="entry name" value="NF-X1-zinc-finger"/>
    <property type="match status" value="1"/>
</dbReference>
<dbReference type="CDD" id="cd17936">
    <property type="entry name" value="EEXXEc_NFX1"/>
    <property type="match status" value="1"/>
</dbReference>
<feature type="compositionally biased region" description="Basic and acidic residues" evidence="1">
    <location>
        <begin position="202"/>
        <end position="214"/>
    </location>
</feature>
<dbReference type="InterPro" id="IPR041679">
    <property type="entry name" value="DNA2/NAM7-like_C"/>
</dbReference>
<proteinExistence type="predicted"/>
<organism evidence="5 6">
    <name type="scientific">Plutella xylostella</name>
    <name type="common">Diamondback moth</name>
    <name type="synonym">Plutella maculipennis</name>
    <dbReference type="NCBI Taxonomy" id="51655"/>
    <lineage>
        <taxon>Eukaryota</taxon>
        <taxon>Metazoa</taxon>
        <taxon>Ecdysozoa</taxon>
        <taxon>Arthropoda</taxon>
        <taxon>Hexapoda</taxon>
        <taxon>Insecta</taxon>
        <taxon>Pterygota</taxon>
        <taxon>Neoptera</taxon>
        <taxon>Endopterygota</taxon>
        <taxon>Lepidoptera</taxon>
        <taxon>Glossata</taxon>
        <taxon>Ditrysia</taxon>
        <taxon>Yponomeutoidea</taxon>
        <taxon>Plutellidae</taxon>
        <taxon>Plutella</taxon>
    </lineage>
</organism>
<sequence length="1541" mass="175503">MDEEDNQIRRRRPPLLAGQNNGVNVRPAGDAGNAQNRRHQNNGGPNNAPNNRRPQNNPGNNNNMARIAGNRNVNPNNPAPGPNQGNERGNRRNHVQNDQRPNGEPNVYHRRNPNNPAAGPNQADQGNRRNHVQNDQRPNVEPNVYHRRNPNNPAAGPNQANQGNRRNHVQNDQRPNGEPNVYHRRNPNNPAAGPNQANQGNERNHRGNDRRDAVNFKNQNHNRNRQHHDNNESSDEDDDKQKNKTRPMGFRLLQEIANTDTADILPKLNGKSNSFQALLDSDIDKNDMLVLIIKVIAKVCRSPFEELKLNVLLTVCNSKYIARLSGYLMDLPYTAAGSKRTNSVYWTTPNDFWDNFICFCECIILRSPSTALQRCRALIDGASRVCLDGLKMRANFQLSPESDAKLNELREKLVICEKEEEKKVKRRVTVQAGQNEQPPDDFRELSILPTRGDLLHGHPFLRPNIVEGRYDSQDHYLDVQFRLLREDCIGPVRAGIIQYIKDPRKNRYDNIRVHKGVQFVEPYVSKEKVGVIIGFDAYTVKKMKKMQWEHSKRFMFGSLLLFTKDDFQTVTVATILDRDLKLLAQGKIPVSIFGCDAASGFSTNDSYVMIESEVYFEPYYHVLRALQDPEFINDDNIAMQKYIVEVDIHPAVPAYLTQEFTVKMDLAPGYPKRKIRVLHDEDWPTCKELGLNESQLEAYKLALTHEFALIQGPPGTGKTFLGVKVAKTMIENFEKIKLLLICFTNHALDQFLEAISNVTDSIVRVGGQSKCESLDKYNLSKLRGGMRLGRDINNLFFEQKIALQGTVTQLKRLQDMLYQINNGVLMYKVVKEIAEESSILEQFYGRSGKDPLKEWLFEETDLNADLDIYFDAEVEANEEYQEIDVDDDPNRMQLTLDDLNFVELTDVDDMSSFTYKEAVTELQHTMSQLKKPNNDNIANKLNRRVNDLKMEIKRYKDLSVHIHNNALNINITSRDHPGQFTVEERWQIYYKWARKLADSAKEKMVPLQVLQRNAYTAYEESRMIMDLKVLKKAKVFGMTTTGAAKNRKLLQSLAPNIVIVEEAAEVLESHIITALTRHCQHLILIGDHQQLRPSCANYRLEREFNMGVSLFERMVRNGVPSAQLTVQHRMRPEIAALVAPAIYPRLRNHESVAAFPQVRGLNHNLFFLTHNYKETAIEEDSGKCNEAEADLTLSLANYLMQQDYAPEDVTILATYNGQMKYMRIQRPKYAFLSKVKITVVDNYQGEESKIILLSLVRNNDGNSIGFLSIVNRVCVALSRAKEGFYILGNFDILKRNAEIWAQIGTVLERQGSLGSTLFLKCENHPGQITEVSSAEDFQKVPEGGCLLKCSSRLPCGHDCPLICHGYDRGHTEIKCPRMCDRIICELGHTCPLKCIAECRPCVVPVEKKLPCGHLMMIPCHQQPTDPAVRCRTRVKVTLPDCNHEATKSCYKPVEAVKCEVPCVYRVDPCGHQCRLKCHVRDDPNHERYLCEKPCARLNAGCTGDHQCKLRCHEPCGICIVKVSSSAIRNHCWASEKVAEIL</sequence>
<dbReference type="Proteomes" id="UP000653454">
    <property type="component" value="Unassembled WGS sequence"/>
</dbReference>
<dbReference type="SUPFAM" id="SSF52540">
    <property type="entry name" value="P-loop containing nucleoside triphosphate hydrolases"/>
    <property type="match status" value="1"/>
</dbReference>
<comment type="caution">
    <text evidence="5">The sequence shown here is derived from an EMBL/GenBank/DDBJ whole genome shotgun (WGS) entry which is preliminary data.</text>
</comment>
<dbReference type="Pfam" id="PF13086">
    <property type="entry name" value="AAA_11"/>
    <property type="match status" value="1"/>
</dbReference>
<dbReference type="GO" id="GO:0004386">
    <property type="term" value="F:helicase activity"/>
    <property type="evidence" value="ECO:0007669"/>
    <property type="project" value="InterPro"/>
</dbReference>
<accession>A0A8S4FBC1</accession>
<dbReference type="PANTHER" id="PTHR10887:SF341">
    <property type="entry name" value="NFX1-TYPE ZINC FINGER-CONTAINING PROTEIN 1"/>
    <property type="match status" value="1"/>
</dbReference>
<dbReference type="InterPro" id="IPR047187">
    <property type="entry name" value="SF1_C_Upf1"/>
</dbReference>
<feature type="domain" description="ZNFX1" evidence="4">
    <location>
        <begin position="507"/>
        <end position="613"/>
    </location>
</feature>
<feature type="domain" description="DNA2/NAM7 helicase-like C-terminal" evidence="3">
    <location>
        <begin position="1107"/>
        <end position="1289"/>
    </location>
</feature>
<dbReference type="PANTHER" id="PTHR10887">
    <property type="entry name" value="DNA2/NAM7 HELICASE FAMILY"/>
    <property type="match status" value="1"/>
</dbReference>
<dbReference type="InterPro" id="IPR057373">
    <property type="entry name" value="ZNFX1"/>
</dbReference>
<reference evidence="5" key="1">
    <citation type="submission" date="2020-11" db="EMBL/GenBank/DDBJ databases">
        <authorList>
            <person name="Whiteford S."/>
        </authorList>
    </citation>
    <scope>NUCLEOTIDE SEQUENCE</scope>
</reference>
<evidence type="ECO:0000256" key="1">
    <source>
        <dbReference type="SAM" id="MobiDB-lite"/>
    </source>
</evidence>
<feature type="region of interest" description="Disordered" evidence="1">
    <location>
        <begin position="1"/>
        <end position="244"/>
    </location>
</feature>
<evidence type="ECO:0000259" key="4">
    <source>
        <dbReference type="Pfam" id="PF25396"/>
    </source>
</evidence>
<dbReference type="CDD" id="cd18808">
    <property type="entry name" value="SF1_C_Upf1"/>
    <property type="match status" value="1"/>
</dbReference>
<feature type="compositionally biased region" description="Low complexity" evidence="1">
    <location>
        <begin position="113"/>
        <end position="123"/>
    </location>
</feature>
<feature type="domain" description="DNA2/NAM7 helicase helicase" evidence="2">
    <location>
        <begin position="691"/>
        <end position="1094"/>
    </location>
</feature>
<feature type="compositionally biased region" description="Low complexity" evidence="1">
    <location>
        <begin position="41"/>
        <end position="86"/>
    </location>
</feature>
<dbReference type="FunFam" id="3.40.50.300:FF:001366">
    <property type="entry name" value="ATP binding protein, putative"/>
    <property type="match status" value="1"/>
</dbReference>
<dbReference type="Pfam" id="PF25396">
    <property type="entry name" value="ZNFX1"/>
    <property type="match status" value="1"/>
</dbReference>
<feature type="compositionally biased region" description="Low complexity" evidence="1">
    <location>
        <begin position="187"/>
        <end position="201"/>
    </location>
</feature>
<keyword evidence="6" id="KW-1185">Reference proteome</keyword>
<dbReference type="InterPro" id="IPR045055">
    <property type="entry name" value="DNA2/NAM7-like"/>
</dbReference>
<evidence type="ECO:0000259" key="3">
    <source>
        <dbReference type="Pfam" id="PF13087"/>
    </source>
</evidence>
<evidence type="ECO:0000259" key="2">
    <source>
        <dbReference type="Pfam" id="PF13086"/>
    </source>
</evidence>
<dbReference type="InterPro" id="IPR027417">
    <property type="entry name" value="P-loop_NTPase"/>
</dbReference>
<dbReference type="GO" id="GO:0031380">
    <property type="term" value="C:nuclear RNA-directed RNA polymerase complex"/>
    <property type="evidence" value="ECO:0007669"/>
    <property type="project" value="TreeGrafter"/>
</dbReference>
<evidence type="ECO:0000313" key="6">
    <source>
        <dbReference type="Proteomes" id="UP000653454"/>
    </source>
</evidence>
<dbReference type="GO" id="GO:0031048">
    <property type="term" value="P:regulatory ncRNA-mediated heterochromatin formation"/>
    <property type="evidence" value="ECO:0007669"/>
    <property type="project" value="TreeGrafter"/>
</dbReference>
<dbReference type="Gene3D" id="3.40.50.300">
    <property type="entry name" value="P-loop containing nucleotide triphosphate hydrolases"/>
    <property type="match status" value="3"/>
</dbReference>